<feature type="region of interest" description="Disordered" evidence="1">
    <location>
        <begin position="1"/>
        <end position="21"/>
    </location>
</feature>
<feature type="compositionally biased region" description="Basic residues" evidence="1">
    <location>
        <begin position="1"/>
        <end position="10"/>
    </location>
</feature>
<sequence length="316" mass="34587">MSGPPRRKAPKSLPRLPLSAFAPINNPSDAFPLPPSPSKVHPTRVIDANVIIKDGDLDLVQWSKEATSILEDRIAGVVLNLNGIEHDKIKDRQAAALPAIPFLPNPLPISLSTIFYQSSPEAPNALRRALEVGRPVDIDLYNASADGVLEGVQDLLAKATTDLPKVPPIIISNYLPPPHDLALPIVRLMNHPTYQAFQTHIAALSLIPNLYIKYIPPAWNAPTPPTPLPDSTAETPNERQERNEWKGRIKMYLGLVIEAFGFERIIFGTSPSAGTQHPSHVGDWYEIAREALAELGIEQGPVDDVFYGNAKRVYGA</sequence>
<dbReference type="OrthoDB" id="2135488at2759"/>
<dbReference type="Proteomes" id="UP000242287">
    <property type="component" value="Unassembled WGS sequence"/>
</dbReference>
<proteinExistence type="predicted"/>
<dbReference type="STRING" id="703135.A0A2A9NNM6"/>
<reference evidence="2 3" key="1">
    <citation type="submission" date="2014-02" db="EMBL/GenBank/DDBJ databases">
        <title>Transposable element dynamics among asymbiotic and ectomycorrhizal Amanita fungi.</title>
        <authorList>
            <consortium name="DOE Joint Genome Institute"/>
            <person name="Hess J."/>
            <person name="Skrede I."/>
            <person name="Wolfe B."/>
            <person name="LaButti K."/>
            <person name="Ohm R.A."/>
            <person name="Grigoriev I.V."/>
            <person name="Pringle A."/>
        </authorList>
    </citation>
    <scope>NUCLEOTIDE SEQUENCE [LARGE SCALE GENOMIC DNA]</scope>
    <source>
        <strain evidence="2 3">SKay4041</strain>
    </source>
</reference>
<dbReference type="SUPFAM" id="SSF51556">
    <property type="entry name" value="Metallo-dependent hydrolases"/>
    <property type="match status" value="1"/>
</dbReference>
<name>A0A2A9NNM6_9AGAR</name>
<dbReference type="EMBL" id="KZ301995">
    <property type="protein sequence ID" value="PFH50924.1"/>
    <property type="molecule type" value="Genomic_DNA"/>
</dbReference>
<organism evidence="2 3">
    <name type="scientific">Amanita thiersii Skay4041</name>
    <dbReference type="NCBI Taxonomy" id="703135"/>
    <lineage>
        <taxon>Eukaryota</taxon>
        <taxon>Fungi</taxon>
        <taxon>Dikarya</taxon>
        <taxon>Basidiomycota</taxon>
        <taxon>Agaricomycotina</taxon>
        <taxon>Agaricomycetes</taxon>
        <taxon>Agaricomycetidae</taxon>
        <taxon>Agaricales</taxon>
        <taxon>Pluteineae</taxon>
        <taxon>Amanitaceae</taxon>
        <taxon>Amanita</taxon>
    </lineage>
</organism>
<dbReference type="AlphaFoldDB" id="A0A2A9NNM6"/>
<feature type="region of interest" description="Disordered" evidence="1">
    <location>
        <begin position="223"/>
        <end position="242"/>
    </location>
</feature>
<evidence type="ECO:0008006" key="4">
    <source>
        <dbReference type="Google" id="ProtNLM"/>
    </source>
</evidence>
<accession>A0A2A9NNM6</accession>
<keyword evidence="3" id="KW-1185">Reference proteome</keyword>
<evidence type="ECO:0000313" key="3">
    <source>
        <dbReference type="Proteomes" id="UP000242287"/>
    </source>
</evidence>
<evidence type="ECO:0000256" key="1">
    <source>
        <dbReference type="SAM" id="MobiDB-lite"/>
    </source>
</evidence>
<gene>
    <name evidence="2" type="ORF">AMATHDRAFT_47531</name>
</gene>
<dbReference type="InterPro" id="IPR032466">
    <property type="entry name" value="Metal_Hydrolase"/>
</dbReference>
<evidence type="ECO:0000313" key="2">
    <source>
        <dbReference type="EMBL" id="PFH50924.1"/>
    </source>
</evidence>
<dbReference type="Gene3D" id="3.20.20.140">
    <property type="entry name" value="Metal-dependent hydrolases"/>
    <property type="match status" value="1"/>
</dbReference>
<protein>
    <recommendedName>
        <fullName evidence="4">Amidohydrolase-related domain-containing protein</fullName>
    </recommendedName>
</protein>